<keyword evidence="1" id="KW-1133">Transmembrane helix</keyword>
<name>A0A7W0C6F7_9BACT</name>
<evidence type="ECO:0000313" key="3">
    <source>
        <dbReference type="Proteomes" id="UP000525298"/>
    </source>
</evidence>
<feature type="transmembrane region" description="Helical" evidence="1">
    <location>
        <begin position="9"/>
        <end position="29"/>
    </location>
</feature>
<dbReference type="EMBL" id="JACDUS010000001">
    <property type="protein sequence ID" value="MBA2880044.1"/>
    <property type="molecule type" value="Genomic_DNA"/>
</dbReference>
<dbReference type="Proteomes" id="UP000525298">
    <property type="component" value="Unassembled WGS sequence"/>
</dbReference>
<dbReference type="AlphaFoldDB" id="A0A7W0C6F7"/>
<comment type="caution">
    <text evidence="2">The sequence shown here is derived from an EMBL/GenBank/DDBJ whole genome shotgun (WGS) entry which is preliminary data.</text>
</comment>
<evidence type="ECO:0000256" key="1">
    <source>
        <dbReference type="SAM" id="Phobius"/>
    </source>
</evidence>
<sequence>MKSFSPDQLIMVLIVAAVILALVFKRLFFGI</sequence>
<reference evidence="2 3" key="1">
    <citation type="submission" date="2020-07" db="EMBL/GenBank/DDBJ databases">
        <title>Genomic Encyclopedia of Type Strains, Phase IV (KMG-IV): sequencing the most valuable type-strain genomes for metagenomic binning, comparative biology and taxonomic classification.</title>
        <authorList>
            <person name="Goeker M."/>
        </authorList>
    </citation>
    <scope>NUCLEOTIDE SEQUENCE [LARGE SCALE GENOMIC DNA]</scope>
    <source>
        <strain evidence="2 3">DSM 17721</strain>
    </source>
</reference>
<keyword evidence="1" id="KW-0472">Membrane</keyword>
<gene>
    <name evidence="2" type="ORF">HNR65_000351</name>
</gene>
<protein>
    <submittedName>
        <fullName evidence="2">Uncharacterized protein</fullName>
    </submittedName>
</protein>
<organism evidence="2 3">
    <name type="scientific">Desulfosalsimonas propionicica</name>
    <dbReference type="NCBI Taxonomy" id="332175"/>
    <lineage>
        <taxon>Bacteria</taxon>
        <taxon>Pseudomonadati</taxon>
        <taxon>Thermodesulfobacteriota</taxon>
        <taxon>Desulfobacteria</taxon>
        <taxon>Desulfobacterales</taxon>
        <taxon>Desulfosalsimonadaceae</taxon>
        <taxon>Desulfosalsimonas</taxon>
    </lineage>
</organism>
<keyword evidence="3" id="KW-1185">Reference proteome</keyword>
<accession>A0A7W0C6F7</accession>
<evidence type="ECO:0000313" key="2">
    <source>
        <dbReference type="EMBL" id="MBA2880044.1"/>
    </source>
</evidence>
<keyword evidence="1" id="KW-0812">Transmembrane</keyword>
<proteinExistence type="predicted"/>